<dbReference type="OrthoDB" id="541169at2759"/>
<protein>
    <submittedName>
        <fullName evidence="2">Uncharacterized protein</fullName>
    </submittedName>
</protein>
<dbReference type="InParanoid" id="D8TRK8"/>
<feature type="region of interest" description="Disordered" evidence="1">
    <location>
        <begin position="32"/>
        <end position="54"/>
    </location>
</feature>
<proteinExistence type="predicted"/>
<dbReference type="Proteomes" id="UP000001058">
    <property type="component" value="Unassembled WGS sequence"/>
</dbReference>
<sequence length="96" mass="10488">MAQQIDRVQRVLKDVEGTAVSRIVVRQGVKDLDEEGGEAAAGGKEPHRAEEEAAPVVKENWVKVAAMATGRFVPQKPEEKKPVTKNTPHGYFRAPA</sequence>
<keyword evidence="3" id="KW-1185">Reference proteome</keyword>
<name>D8TRK8_VOLCA</name>
<accession>D8TRK8</accession>
<reference evidence="2 3" key="1">
    <citation type="journal article" date="2010" name="Science">
        <title>Genomic analysis of organismal complexity in the multicellular green alga Volvox carteri.</title>
        <authorList>
            <person name="Prochnik S.E."/>
            <person name="Umen J."/>
            <person name="Nedelcu A.M."/>
            <person name="Hallmann A."/>
            <person name="Miller S.M."/>
            <person name="Nishii I."/>
            <person name="Ferris P."/>
            <person name="Kuo A."/>
            <person name="Mitros T."/>
            <person name="Fritz-Laylin L.K."/>
            <person name="Hellsten U."/>
            <person name="Chapman J."/>
            <person name="Simakov O."/>
            <person name="Rensing S.A."/>
            <person name="Terry A."/>
            <person name="Pangilinan J."/>
            <person name="Kapitonov V."/>
            <person name="Jurka J."/>
            <person name="Salamov A."/>
            <person name="Shapiro H."/>
            <person name="Schmutz J."/>
            <person name="Grimwood J."/>
            <person name="Lindquist E."/>
            <person name="Lucas S."/>
            <person name="Grigoriev I.V."/>
            <person name="Schmitt R."/>
            <person name="Kirk D."/>
            <person name="Rokhsar D.S."/>
        </authorList>
    </citation>
    <scope>NUCLEOTIDE SEQUENCE [LARGE SCALE GENOMIC DNA]</scope>
    <source>
        <strain evidence="3">f. Nagariensis / Eve</strain>
    </source>
</reference>
<dbReference type="AlphaFoldDB" id="D8TRK8"/>
<gene>
    <name evidence="2" type="ORF">VOLCADRAFT_117021</name>
</gene>
<evidence type="ECO:0000256" key="1">
    <source>
        <dbReference type="SAM" id="MobiDB-lite"/>
    </source>
</evidence>
<evidence type="ECO:0000313" key="3">
    <source>
        <dbReference type="Proteomes" id="UP000001058"/>
    </source>
</evidence>
<dbReference type="KEGG" id="vcn:VOLCADRAFT_117021"/>
<evidence type="ECO:0000313" key="2">
    <source>
        <dbReference type="EMBL" id="EFJ49910.1"/>
    </source>
</evidence>
<organism evidence="3">
    <name type="scientific">Volvox carteri f. nagariensis</name>
    <dbReference type="NCBI Taxonomy" id="3068"/>
    <lineage>
        <taxon>Eukaryota</taxon>
        <taxon>Viridiplantae</taxon>
        <taxon>Chlorophyta</taxon>
        <taxon>core chlorophytes</taxon>
        <taxon>Chlorophyceae</taxon>
        <taxon>CS clade</taxon>
        <taxon>Chlamydomonadales</taxon>
        <taxon>Volvocaceae</taxon>
        <taxon>Volvox</taxon>
    </lineage>
</organism>
<feature type="region of interest" description="Disordered" evidence="1">
    <location>
        <begin position="72"/>
        <end position="96"/>
    </location>
</feature>
<dbReference type="GeneID" id="9623782"/>
<dbReference type="RefSeq" id="XP_002948975.1">
    <property type="nucleotide sequence ID" value="XM_002948929.1"/>
</dbReference>
<dbReference type="EMBL" id="GL378333">
    <property type="protein sequence ID" value="EFJ49910.1"/>
    <property type="molecule type" value="Genomic_DNA"/>
</dbReference>